<name>A0A498M0U8_LABRO</name>
<evidence type="ECO:0000313" key="1">
    <source>
        <dbReference type="EMBL" id="RXN14161.1"/>
    </source>
</evidence>
<keyword evidence="2" id="KW-1185">Reference proteome</keyword>
<accession>A0A498M0U8</accession>
<protein>
    <submittedName>
        <fullName evidence="1">Uncharacterized protein</fullName>
    </submittedName>
</protein>
<dbReference type="Proteomes" id="UP000290572">
    <property type="component" value="Unassembled WGS sequence"/>
</dbReference>
<gene>
    <name evidence="1" type="ORF">ROHU_009162</name>
</gene>
<evidence type="ECO:0000313" key="2">
    <source>
        <dbReference type="Proteomes" id="UP000290572"/>
    </source>
</evidence>
<dbReference type="AlphaFoldDB" id="A0A498M0U8"/>
<dbReference type="EMBL" id="QBIY01012918">
    <property type="protein sequence ID" value="RXN14161.1"/>
    <property type="molecule type" value="Genomic_DNA"/>
</dbReference>
<organism evidence="1 2">
    <name type="scientific">Labeo rohita</name>
    <name type="common">Indian major carp</name>
    <name type="synonym">Cyprinus rohita</name>
    <dbReference type="NCBI Taxonomy" id="84645"/>
    <lineage>
        <taxon>Eukaryota</taxon>
        <taxon>Metazoa</taxon>
        <taxon>Chordata</taxon>
        <taxon>Craniata</taxon>
        <taxon>Vertebrata</taxon>
        <taxon>Euteleostomi</taxon>
        <taxon>Actinopterygii</taxon>
        <taxon>Neopterygii</taxon>
        <taxon>Teleostei</taxon>
        <taxon>Ostariophysi</taxon>
        <taxon>Cypriniformes</taxon>
        <taxon>Cyprinidae</taxon>
        <taxon>Labeoninae</taxon>
        <taxon>Labeonini</taxon>
        <taxon>Labeo</taxon>
    </lineage>
</organism>
<sequence>MELDSDFTGKRNSAKKAWIPWLVIIRICGGKGGGHNVLCIVWQRQLPGGKALYFFGSPATEKEKIQQSAGFPREGD</sequence>
<reference evidence="1 2" key="1">
    <citation type="submission" date="2018-03" db="EMBL/GenBank/DDBJ databases">
        <title>Draft genome sequence of Rohu Carp (Labeo rohita).</title>
        <authorList>
            <person name="Das P."/>
            <person name="Kushwaha B."/>
            <person name="Joshi C.G."/>
            <person name="Kumar D."/>
            <person name="Nagpure N.S."/>
            <person name="Sahoo L."/>
            <person name="Das S.P."/>
            <person name="Bit A."/>
            <person name="Patnaik S."/>
            <person name="Meher P.K."/>
            <person name="Jayasankar P."/>
            <person name="Koringa P.G."/>
            <person name="Patel N.V."/>
            <person name="Hinsu A.T."/>
            <person name="Kumar R."/>
            <person name="Pandey M."/>
            <person name="Agarwal S."/>
            <person name="Srivastava S."/>
            <person name="Singh M."/>
            <person name="Iquebal M.A."/>
            <person name="Jaiswal S."/>
            <person name="Angadi U.B."/>
            <person name="Kumar N."/>
            <person name="Raza M."/>
            <person name="Shah T.M."/>
            <person name="Rai A."/>
            <person name="Jena J.K."/>
        </authorList>
    </citation>
    <scope>NUCLEOTIDE SEQUENCE [LARGE SCALE GENOMIC DNA]</scope>
    <source>
        <strain evidence="1">DASCIFA01</strain>
        <tissue evidence="1">Testis</tissue>
    </source>
</reference>
<proteinExistence type="predicted"/>
<comment type="caution">
    <text evidence="1">The sequence shown here is derived from an EMBL/GenBank/DDBJ whole genome shotgun (WGS) entry which is preliminary data.</text>
</comment>